<protein>
    <submittedName>
        <fullName evidence="3">Uncharacterized protein</fullName>
    </submittedName>
</protein>
<feature type="compositionally biased region" description="Acidic residues" evidence="1">
    <location>
        <begin position="1"/>
        <end position="10"/>
    </location>
</feature>
<evidence type="ECO:0000313" key="4">
    <source>
        <dbReference type="Proteomes" id="UP000735302"/>
    </source>
</evidence>
<proteinExistence type="predicted"/>
<reference evidence="3 4" key="1">
    <citation type="journal article" date="2021" name="Elife">
        <title>Chloroplast acquisition without the gene transfer in kleptoplastic sea slugs, Plakobranchus ocellatus.</title>
        <authorList>
            <person name="Maeda T."/>
            <person name="Takahashi S."/>
            <person name="Yoshida T."/>
            <person name="Shimamura S."/>
            <person name="Takaki Y."/>
            <person name="Nagai Y."/>
            <person name="Toyoda A."/>
            <person name="Suzuki Y."/>
            <person name="Arimoto A."/>
            <person name="Ishii H."/>
            <person name="Satoh N."/>
            <person name="Nishiyama T."/>
            <person name="Hasebe M."/>
            <person name="Maruyama T."/>
            <person name="Minagawa J."/>
            <person name="Obokata J."/>
            <person name="Shigenobu S."/>
        </authorList>
    </citation>
    <scope>NUCLEOTIDE SEQUENCE [LARGE SCALE GENOMIC DNA]</scope>
</reference>
<sequence>MDFAGEEVGSEGEGGGPWGFSAGGRGWDLEGEGGHSIGEAETLGELGVEESPQIEDIVSSASIARGAKRLTVSLGASCLFYFSALRLAGTSVSAALWGLRAGKSFWALFLLGVAEGALLPPSLLASIKAGS</sequence>
<evidence type="ECO:0000256" key="2">
    <source>
        <dbReference type="SAM" id="Phobius"/>
    </source>
</evidence>
<feature type="compositionally biased region" description="Gly residues" evidence="1">
    <location>
        <begin position="11"/>
        <end position="26"/>
    </location>
</feature>
<evidence type="ECO:0000256" key="1">
    <source>
        <dbReference type="SAM" id="MobiDB-lite"/>
    </source>
</evidence>
<keyword evidence="2" id="KW-0472">Membrane</keyword>
<dbReference type="Proteomes" id="UP000735302">
    <property type="component" value="Unassembled WGS sequence"/>
</dbReference>
<comment type="caution">
    <text evidence="3">The sequence shown here is derived from an EMBL/GenBank/DDBJ whole genome shotgun (WGS) entry which is preliminary data.</text>
</comment>
<dbReference type="EMBL" id="BLXT01007821">
    <property type="protein sequence ID" value="GFO42867.1"/>
    <property type="molecule type" value="Genomic_DNA"/>
</dbReference>
<feature type="transmembrane region" description="Helical" evidence="2">
    <location>
        <begin position="105"/>
        <end position="127"/>
    </location>
</feature>
<accession>A0AAV4DF31</accession>
<organism evidence="3 4">
    <name type="scientific">Plakobranchus ocellatus</name>
    <dbReference type="NCBI Taxonomy" id="259542"/>
    <lineage>
        <taxon>Eukaryota</taxon>
        <taxon>Metazoa</taxon>
        <taxon>Spiralia</taxon>
        <taxon>Lophotrochozoa</taxon>
        <taxon>Mollusca</taxon>
        <taxon>Gastropoda</taxon>
        <taxon>Heterobranchia</taxon>
        <taxon>Euthyneura</taxon>
        <taxon>Panpulmonata</taxon>
        <taxon>Sacoglossa</taxon>
        <taxon>Placobranchoidea</taxon>
        <taxon>Plakobranchidae</taxon>
        <taxon>Plakobranchus</taxon>
    </lineage>
</organism>
<feature type="region of interest" description="Disordered" evidence="1">
    <location>
        <begin position="1"/>
        <end position="37"/>
    </location>
</feature>
<feature type="transmembrane region" description="Helical" evidence="2">
    <location>
        <begin position="78"/>
        <end position="99"/>
    </location>
</feature>
<keyword evidence="4" id="KW-1185">Reference proteome</keyword>
<keyword evidence="2" id="KW-0812">Transmembrane</keyword>
<dbReference type="AlphaFoldDB" id="A0AAV4DF31"/>
<evidence type="ECO:0000313" key="3">
    <source>
        <dbReference type="EMBL" id="GFO42867.1"/>
    </source>
</evidence>
<name>A0AAV4DF31_9GAST</name>
<gene>
    <name evidence="3" type="ORF">PoB_006937200</name>
</gene>
<keyword evidence="2" id="KW-1133">Transmembrane helix</keyword>